<name>A0A1L7NFE1_PSEPU</name>
<organism evidence="3 4">
    <name type="scientific">Pseudomonas putida</name>
    <name type="common">Arthrobacter siderocapsulatus</name>
    <dbReference type="NCBI Taxonomy" id="303"/>
    <lineage>
        <taxon>Bacteria</taxon>
        <taxon>Pseudomonadati</taxon>
        <taxon>Pseudomonadota</taxon>
        <taxon>Gammaproteobacteria</taxon>
        <taxon>Pseudomonadales</taxon>
        <taxon>Pseudomonadaceae</taxon>
        <taxon>Pseudomonas</taxon>
    </lineage>
</organism>
<feature type="coiled-coil region" evidence="1">
    <location>
        <begin position="34"/>
        <end position="69"/>
    </location>
</feature>
<accession>A0A1L7NFE1</accession>
<dbReference type="PROSITE" id="PS51257">
    <property type="entry name" value="PROKAR_LIPOPROTEIN"/>
    <property type="match status" value="1"/>
</dbReference>
<feature type="compositionally biased region" description="Basic and acidic residues" evidence="2">
    <location>
        <begin position="80"/>
        <end position="90"/>
    </location>
</feature>
<proteinExistence type="predicted"/>
<reference evidence="3 4" key="1">
    <citation type="submission" date="2015-11" db="EMBL/GenBank/DDBJ databases">
        <title>Complete genome sequencing of a biphenyl-degrading bacterium, Pseudomonas putida KF715 (=NBRC110667).</title>
        <authorList>
            <person name="Suenaga H."/>
            <person name="Fujihara N."/>
            <person name="Watanabe T."/>
            <person name="Hirose J."/>
            <person name="Kimura N."/>
            <person name="Yamazoe A."/>
            <person name="Hosoyama A."/>
            <person name="Shimodaira J."/>
            <person name="Furukawa K."/>
        </authorList>
    </citation>
    <scope>NUCLEOTIDE SEQUENCE [LARGE SCALE GENOMIC DNA]</scope>
    <source>
        <strain evidence="3 4">KF715</strain>
    </source>
</reference>
<dbReference type="AlphaFoldDB" id="A0A1L7NFE1"/>
<evidence type="ECO:0000256" key="2">
    <source>
        <dbReference type="SAM" id="MobiDB-lite"/>
    </source>
</evidence>
<dbReference type="EMBL" id="AP015029">
    <property type="protein sequence ID" value="BAW24186.1"/>
    <property type="molecule type" value="Genomic_DNA"/>
</dbReference>
<dbReference type="Proteomes" id="UP000218731">
    <property type="component" value="Chromosome 1"/>
</dbReference>
<evidence type="ECO:0000313" key="3">
    <source>
        <dbReference type="EMBL" id="BAW24186.1"/>
    </source>
</evidence>
<keyword evidence="1" id="KW-0175">Coiled coil</keyword>
<feature type="region of interest" description="Disordered" evidence="2">
    <location>
        <begin position="69"/>
        <end position="90"/>
    </location>
</feature>
<protein>
    <submittedName>
        <fullName evidence="3">Putative lipoprotein</fullName>
    </submittedName>
</protein>
<evidence type="ECO:0000313" key="4">
    <source>
        <dbReference type="Proteomes" id="UP000218731"/>
    </source>
</evidence>
<sequence>MRRRDISSEDTMLQFKSIGTPLVLALALFTLAGCDQAEKSAQQMLDQAAQSAKQAIDDTNKAAQQALNEAIGGEAQQPEDADKKKDTQEI</sequence>
<gene>
    <name evidence="3" type="ORF">KF715C_ch36130</name>
</gene>
<evidence type="ECO:0000256" key="1">
    <source>
        <dbReference type="SAM" id="Coils"/>
    </source>
</evidence>
<keyword evidence="3" id="KW-0449">Lipoprotein</keyword>